<dbReference type="SUPFAM" id="SSF51206">
    <property type="entry name" value="cAMP-binding domain-like"/>
    <property type="match status" value="1"/>
</dbReference>
<dbReference type="Pfam" id="PF13545">
    <property type="entry name" value="HTH_Crp_2"/>
    <property type="match status" value="1"/>
</dbReference>
<evidence type="ECO:0000256" key="2">
    <source>
        <dbReference type="ARBA" id="ARBA00023125"/>
    </source>
</evidence>
<dbReference type="PANTHER" id="PTHR24567:SF74">
    <property type="entry name" value="HTH-TYPE TRANSCRIPTIONAL REGULATOR ARCR"/>
    <property type="match status" value="1"/>
</dbReference>
<gene>
    <name evidence="6" type="ORF">SAMN05216333_11327</name>
</gene>
<dbReference type="EMBL" id="FODO01000013">
    <property type="protein sequence ID" value="SEO60819.1"/>
    <property type="molecule type" value="Genomic_DNA"/>
</dbReference>
<dbReference type="InterPro" id="IPR012318">
    <property type="entry name" value="HTH_CRP"/>
</dbReference>
<protein>
    <submittedName>
        <fullName evidence="6">cAMP-binding domain of CRP or a regulatory subunit of cAMP-dependent protein kinases</fullName>
    </submittedName>
</protein>
<dbReference type="OrthoDB" id="8969464at2"/>
<dbReference type="RefSeq" id="WP_090318740.1">
    <property type="nucleotide sequence ID" value="NZ_FNOE01000011.1"/>
</dbReference>
<dbReference type="PROSITE" id="PS51063">
    <property type="entry name" value="HTH_CRP_2"/>
    <property type="match status" value="1"/>
</dbReference>
<dbReference type="GO" id="GO:0016301">
    <property type="term" value="F:kinase activity"/>
    <property type="evidence" value="ECO:0007669"/>
    <property type="project" value="UniProtKB-KW"/>
</dbReference>
<dbReference type="SUPFAM" id="SSF46785">
    <property type="entry name" value="Winged helix' DNA-binding domain"/>
    <property type="match status" value="1"/>
</dbReference>
<sequence>MTDIHNPQQNKLLKALPIEDYERILVHLELTEMSPGEILFHSGEKLEYVYFPTDCFMSLLYDTEDGATTEIASIGNDGVVGVGIFMTGAAMPFRAMVQSTGYAYRISQNLFMEEFRRQGSLYHKLLSYTQVLITQTAQMAVCNRFHKVDQQLCRFLLLSFDWLPTNELAITQELISNMLGVRREGITEAAGKLQQEGLIHCRRGHIAVLDREGLEARSCECYQVVKTEFERLLAA</sequence>
<feature type="domain" description="HTH crp-type" evidence="5">
    <location>
        <begin position="146"/>
        <end position="212"/>
    </location>
</feature>
<dbReference type="PANTHER" id="PTHR24567">
    <property type="entry name" value="CRP FAMILY TRANSCRIPTIONAL REGULATORY PROTEIN"/>
    <property type="match status" value="1"/>
</dbReference>
<dbReference type="Proteomes" id="UP000198814">
    <property type="component" value="Unassembled WGS sequence"/>
</dbReference>
<keyword evidence="7" id="KW-1185">Reference proteome</keyword>
<dbReference type="InterPro" id="IPR014710">
    <property type="entry name" value="RmlC-like_jellyroll"/>
</dbReference>
<keyword evidence="3" id="KW-0804">Transcription</keyword>
<dbReference type="SMART" id="SM00100">
    <property type="entry name" value="cNMP"/>
    <property type="match status" value="1"/>
</dbReference>
<keyword evidence="1" id="KW-0805">Transcription regulation</keyword>
<evidence type="ECO:0000313" key="6">
    <source>
        <dbReference type="EMBL" id="SEO60819.1"/>
    </source>
</evidence>
<evidence type="ECO:0000313" key="7">
    <source>
        <dbReference type="Proteomes" id="UP000198814"/>
    </source>
</evidence>
<evidence type="ECO:0000256" key="1">
    <source>
        <dbReference type="ARBA" id="ARBA00023015"/>
    </source>
</evidence>
<dbReference type="Pfam" id="PF00027">
    <property type="entry name" value="cNMP_binding"/>
    <property type="match status" value="1"/>
</dbReference>
<dbReference type="STRING" id="42354.SAMN05216333_11327"/>
<dbReference type="CDD" id="cd00038">
    <property type="entry name" value="CAP_ED"/>
    <property type="match status" value="1"/>
</dbReference>
<dbReference type="InterPro" id="IPR036388">
    <property type="entry name" value="WH-like_DNA-bd_sf"/>
</dbReference>
<evidence type="ECO:0000256" key="3">
    <source>
        <dbReference type="ARBA" id="ARBA00023163"/>
    </source>
</evidence>
<keyword evidence="6" id="KW-0418">Kinase</keyword>
<dbReference type="GO" id="GO:0003700">
    <property type="term" value="F:DNA-binding transcription factor activity"/>
    <property type="evidence" value="ECO:0007669"/>
    <property type="project" value="TreeGrafter"/>
</dbReference>
<keyword evidence="6" id="KW-0808">Transferase</keyword>
<dbReference type="SMART" id="SM00419">
    <property type="entry name" value="HTH_CRP"/>
    <property type="match status" value="1"/>
</dbReference>
<dbReference type="InterPro" id="IPR036390">
    <property type="entry name" value="WH_DNA-bd_sf"/>
</dbReference>
<dbReference type="GO" id="GO:0003677">
    <property type="term" value="F:DNA binding"/>
    <property type="evidence" value="ECO:0007669"/>
    <property type="project" value="UniProtKB-KW"/>
</dbReference>
<dbReference type="Gene3D" id="2.60.120.10">
    <property type="entry name" value="Jelly Rolls"/>
    <property type="match status" value="1"/>
</dbReference>
<evidence type="ECO:0000259" key="5">
    <source>
        <dbReference type="PROSITE" id="PS51063"/>
    </source>
</evidence>
<dbReference type="PROSITE" id="PS50042">
    <property type="entry name" value="CNMP_BINDING_3"/>
    <property type="match status" value="1"/>
</dbReference>
<dbReference type="Gene3D" id="1.10.10.10">
    <property type="entry name" value="Winged helix-like DNA-binding domain superfamily/Winged helix DNA-binding domain"/>
    <property type="match status" value="1"/>
</dbReference>
<feature type="domain" description="Cyclic nucleotide-binding" evidence="4">
    <location>
        <begin position="12"/>
        <end position="101"/>
    </location>
</feature>
<dbReference type="GO" id="GO:0005829">
    <property type="term" value="C:cytosol"/>
    <property type="evidence" value="ECO:0007669"/>
    <property type="project" value="TreeGrafter"/>
</dbReference>
<name>A0A1H8R2F8_9PROT</name>
<accession>A0A1H8R2F8</accession>
<evidence type="ECO:0000259" key="4">
    <source>
        <dbReference type="PROSITE" id="PS50042"/>
    </source>
</evidence>
<dbReference type="InterPro" id="IPR018490">
    <property type="entry name" value="cNMP-bd_dom_sf"/>
</dbReference>
<proteinExistence type="predicted"/>
<reference evidence="7" key="1">
    <citation type="submission" date="2016-10" db="EMBL/GenBank/DDBJ databases">
        <authorList>
            <person name="Varghese N."/>
            <person name="Submissions S."/>
        </authorList>
    </citation>
    <scope>NUCLEOTIDE SEQUENCE [LARGE SCALE GENOMIC DNA]</scope>
    <source>
        <strain evidence="7">Nm76</strain>
    </source>
</reference>
<dbReference type="InterPro" id="IPR000595">
    <property type="entry name" value="cNMP-bd_dom"/>
</dbReference>
<dbReference type="InterPro" id="IPR050397">
    <property type="entry name" value="Env_Response_Regulators"/>
</dbReference>
<organism evidence="6 7">
    <name type="scientific">Nitrosomonas oligotropha</name>
    <dbReference type="NCBI Taxonomy" id="42354"/>
    <lineage>
        <taxon>Bacteria</taxon>
        <taxon>Pseudomonadati</taxon>
        <taxon>Pseudomonadota</taxon>
        <taxon>Betaproteobacteria</taxon>
        <taxon>Nitrosomonadales</taxon>
        <taxon>Nitrosomonadaceae</taxon>
        <taxon>Nitrosomonas</taxon>
    </lineage>
</organism>
<dbReference type="AlphaFoldDB" id="A0A1H8R2F8"/>
<keyword evidence="2" id="KW-0238">DNA-binding</keyword>